<reference evidence="4 5" key="1">
    <citation type="journal article" date="2015" name="Genome Biol. Evol.">
        <title>Phylogenomic analyses indicate that early fungi evolved digesting cell walls of algal ancestors of land plants.</title>
        <authorList>
            <person name="Chang Y."/>
            <person name="Wang S."/>
            <person name="Sekimoto S."/>
            <person name="Aerts A.L."/>
            <person name="Choi C."/>
            <person name="Clum A."/>
            <person name="LaButti K.M."/>
            <person name="Lindquist E.A."/>
            <person name="Yee Ngan C."/>
            <person name="Ohm R.A."/>
            <person name="Salamov A.A."/>
            <person name="Grigoriev I.V."/>
            <person name="Spatafora J.W."/>
            <person name="Berbee M.L."/>
        </authorList>
    </citation>
    <scope>NUCLEOTIDE SEQUENCE [LARGE SCALE GENOMIC DNA]</scope>
    <source>
        <strain evidence="4 5">JEL478</strain>
    </source>
</reference>
<sequence>MYLRILEAFRPNVTSQDITLHKELLGWRLLDGKKVLVFLSDLNSMVKQLCSAEGRTYRVEELCGETGHMAKDCPKKERGGKAGYGRGGGRSRRNGRGQGGGGKGKEKGKDAVNLGKHVFCLTVSTNSAKAYQKHSASKLVWDSGATCSMLWDKRDFLDLKPANFGSVKIPGGDKLSVATVGTQMLQ</sequence>
<dbReference type="Pfam" id="PF00098">
    <property type="entry name" value="zf-CCHC"/>
    <property type="match status" value="1"/>
</dbReference>
<feature type="region of interest" description="Disordered" evidence="2">
    <location>
        <begin position="74"/>
        <end position="109"/>
    </location>
</feature>
<accession>A0A139AHK3</accession>
<keyword evidence="1" id="KW-0863">Zinc-finger</keyword>
<name>A0A139AHK3_GONPJ</name>
<keyword evidence="1" id="KW-0479">Metal-binding</keyword>
<dbReference type="InterPro" id="IPR036875">
    <property type="entry name" value="Znf_CCHC_sf"/>
</dbReference>
<dbReference type="SUPFAM" id="SSF57756">
    <property type="entry name" value="Retrovirus zinc finger-like domains"/>
    <property type="match status" value="1"/>
</dbReference>
<dbReference type="InterPro" id="IPR001878">
    <property type="entry name" value="Znf_CCHC"/>
</dbReference>
<proteinExistence type="predicted"/>
<keyword evidence="1" id="KW-0862">Zinc</keyword>
<dbReference type="GO" id="GO:0008270">
    <property type="term" value="F:zinc ion binding"/>
    <property type="evidence" value="ECO:0007669"/>
    <property type="project" value="UniProtKB-KW"/>
</dbReference>
<evidence type="ECO:0000313" key="5">
    <source>
        <dbReference type="Proteomes" id="UP000070544"/>
    </source>
</evidence>
<dbReference type="EMBL" id="KQ965759">
    <property type="protein sequence ID" value="KXS15915.1"/>
    <property type="molecule type" value="Genomic_DNA"/>
</dbReference>
<evidence type="ECO:0000256" key="2">
    <source>
        <dbReference type="SAM" id="MobiDB-lite"/>
    </source>
</evidence>
<evidence type="ECO:0000259" key="3">
    <source>
        <dbReference type="PROSITE" id="PS50158"/>
    </source>
</evidence>
<feature type="domain" description="CCHC-type" evidence="3">
    <location>
        <begin position="63"/>
        <end position="75"/>
    </location>
</feature>
<dbReference type="GO" id="GO:0003676">
    <property type="term" value="F:nucleic acid binding"/>
    <property type="evidence" value="ECO:0007669"/>
    <property type="project" value="InterPro"/>
</dbReference>
<dbReference type="PROSITE" id="PS50158">
    <property type="entry name" value="ZF_CCHC"/>
    <property type="match status" value="1"/>
</dbReference>
<dbReference type="AlphaFoldDB" id="A0A139AHK3"/>
<evidence type="ECO:0000313" key="4">
    <source>
        <dbReference type="EMBL" id="KXS15915.1"/>
    </source>
</evidence>
<keyword evidence="5" id="KW-1185">Reference proteome</keyword>
<evidence type="ECO:0000256" key="1">
    <source>
        <dbReference type="PROSITE-ProRule" id="PRU00047"/>
    </source>
</evidence>
<feature type="non-terminal residue" evidence="4">
    <location>
        <position position="186"/>
    </location>
</feature>
<dbReference type="Gene3D" id="4.10.60.10">
    <property type="entry name" value="Zinc finger, CCHC-type"/>
    <property type="match status" value="1"/>
</dbReference>
<protein>
    <recommendedName>
        <fullName evidence="3">CCHC-type domain-containing protein</fullName>
    </recommendedName>
</protein>
<organism evidence="4 5">
    <name type="scientific">Gonapodya prolifera (strain JEL478)</name>
    <name type="common">Monoblepharis prolifera</name>
    <dbReference type="NCBI Taxonomy" id="1344416"/>
    <lineage>
        <taxon>Eukaryota</taxon>
        <taxon>Fungi</taxon>
        <taxon>Fungi incertae sedis</taxon>
        <taxon>Chytridiomycota</taxon>
        <taxon>Chytridiomycota incertae sedis</taxon>
        <taxon>Monoblepharidomycetes</taxon>
        <taxon>Monoblepharidales</taxon>
        <taxon>Gonapodyaceae</taxon>
        <taxon>Gonapodya</taxon>
    </lineage>
</organism>
<dbReference type="Proteomes" id="UP000070544">
    <property type="component" value="Unassembled WGS sequence"/>
</dbReference>
<dbReference type="OrthoDB" id="2180778at2759"/>
<gene>
    <name evidence="4" type="ORF">M427DRAFT_56478</name>
</gene>